<evidence type="ECO:0000313" key="2">
    <source>
        <dbReference type="Proteomes" id="UP000030686"/>
    </source>
</evidence>
<name>W6QND0_PENRF</name>
<accession>W6QND0</accession>
<dbReference type="OrthoDB" id="276276at2759"/>
<evidence type="ECO:0000313" key="1">
    <source>
        <dbReference type="EMBL" id="CDM38408.1"/>
    </source>
</evidence>
<proteinExistence type="predicted"/>
<gene>
    <name evidence="1" type="ORF">PROQFM164_S12g000017</name>
</gene>
<dbReference type="AlphaFoldDB" id="W6QND0"/>
<organism evidence="1 2">
    <name type="scientific">Penicillium roqueforti (strain FM164)</name>
    <dbReference type="NCBI Taxonomy" id="1365484"/>
    <lineage>
        <taxon>Eukaryota</taxon>
        <taxon>Fungi</taxon>
        <taxon>Dikarya</taxon>
        <taxon>Ascomycota</taxon>
        <taxon>Pezizomycotina</taxon>
        <taxon>Eurotiomycetes</taxon>
        <taxon>Eurotiomycetidae</taxon>
        <taxon>Eurotiales</taxon>
        <taxon>Aspergillaceae</taxon>
        <taxon>Penicillium</taxon>
    </lineage>
</organism>
<dbReference type="STRING" id="1365484.W6QND0"/>
<dbReference type="Proteomes" id="UP000030686">
    <property type="component" value="Unassembled WGS sequence"/>
</dbReference>
<sequence>MYAKDCKAIVTWDSQAYVTIDNEETMAQRVWSSETQQPIGQSSVKISDEHLDHCWFTEDEVRSAALYEHVIPQCPFTMLLAKRDMVLLAFELFRQSQGQNLPPSIDIVR</sequence>
<reference evidence="1" key="1">
    <citation type="journal article" date="2014" name="Nat. Commun.">
        <title>Multiple recent horizontal transfers of a large genomic region in cheese making fungi.</title>
        <authorList>
            <person name="Cheeseman K."/>
            <person name="Ropars J."/>
            <person name="Renault P."/>
            <person name="Dupont J."/>
            <person name="Gouzy J."/>
            <person name="Branca A."/>
            <person name="Abraham A.L."/>
            <person name="Ceppi M."/>
            <person name="Conseiller E."/>
            <person name="Debuchy R."/>
            <person name="Malagnac F."/>
            <person name="Goarin A."/>
            <person name="Silar P."/>
            <person name="Lacoste S."/>
            <person name="Sallet E."/>
            <person name="Bensimon A."/>
            <person name="Giraud T."/>
            <person name="Brygoo Y."/>
        </authorList>
    </citation>
    <scope>NUCLEOTIDE SEQUENCE [LARGE SCALE GENOMIC DNA]</scope>
    <source>
        <strain evidence="1">FM164</strain>
    </source>
</reference>
<dbReference type="EMBL" id="HG792026">
    <property type="protein sequence ID" value="CDM38408.1"/>
    <property type="molecule type" value="Genomic_DNA"/>
</dbReference>
<keyword evidence="2" id="KW-1185">Reference proteome</keyword>
<protein>
    <submittedName>
        <fullName evidence="1">Uncharacterized protein</fullName>
    </submittedName>
</protein>